<dbReference type="GO" id="GO:0005737">
    <property type="term" value="C:cytoplasm"/>
    <property type="evidence" value="ECO:0007669"/>
    <property type="project" value="UniProtKB-SubCell"/>
</dbReference>
<comment type="subcellular location">
    <subcellularLocation>
        <location evidence="1">Cytoplasm</location>
    </subcellularLocation>
</comment>
<sequence>MQISTLVSAKDKALRSEQAARARVGQAVNLAVERFVSVGEAIADDNIEIKLDMYDACRSARAAGTTIEQLCDVRIEEGTEAGGSDRGAMARAAKVLLASVTRVLLLADTVVVKQLLSAKDRVRQTPAS</sequence>
<dbReference type="GO" id="GO:0071944">
    <property type="term" value="C:cell periphery"/>
    <property type="evidence" value="ECO:0007669"/>
    <property type="project" value="UniProtKB-ARBA"/>
</dbReference>
<dbReference type="Gene3D" id="1.20.120.230">
    <property type="entry name" value="Alpha-catenin/vinculin-like"/>
    <property type="match status" value="1"/>
</dbReference>
<dbReference type="PaxDb" id="6945-B7P409"/>
<dbReference type="GO" id="GO:0051015">
    <property type="term" value="F:actin filament binding"/>
    <property type="evidence" value="ECO:0007669"/>
    <property type="project" value="InterPro"/>
</dbReference>
<gene>
    <name evidence="4" type="ORF">IscW_ISCW001082</name>
</gene>
<accession>B7P409</accession>
<dbReference type="VEuPathDB" id="VectorBase:ISCW001082"/>
<keyword evidence="3" id="KW-0963">Cytoplasm</keyword>
<dbReference type="SUPFAM" id="SSF47220">
    <property type="entry name" value="alpha-catenin/vinculin-like"/>
    <property type="match status" value="1"/>
</dbReference>
<dbReference type="PANTHER" id="PTHR46342:SF1">
    <property type="entry name" value="ALPHA-CATULIN"/>
    <property type="match status" value="1"/>
</dbReference>
<dbReference type="HOGENOM" id="CLU_123653_0_0_1"/>
<dbReference type="STRING" id="6945.B7P409"/>
<dbReference type="InterPro" id="IPR036723">
    <property type="entry name" value="Alpha-catenin/vinculin-like_sf"/>
</dbReference>
<dbReference type="OrthoDB" id="9933814at2759"/>
<dbReference type="EMBL" id="DS632609">
    <property type="protein sequence ID" value="EEC01331.1"/>
    <property type="molecule type" value="Genomic_DNA"/>
</dbReference>
<comment type="similarity">
    <text evidence="2">Belongs to the vinculin/alpha-catenin family.</text>
</comment>
<evidence type="ECO:0000256" key="3">
    <source>
        <dbReference type="ARBA" id="ARBA00022490"/>
    </source>
</evidence>
<reference evidence="4" key="1">
    <citation type="submission" date="2008-03" db="EMBL/GenBank/DDBJ databases">
        <title>Annotation of Ixodes scapularis.</title>
        <authorList>
            <consortium name="Ixodes scapularis Genome Project Consortium"/>
            <person name="Caler E."/>
            <person name="Hannick L.I."/>
            <person name="Bidwell S."/>
            <person name="Joardar V."/>
            <person name="Thiagarajan M."/>
            <person name="Amedeo P."/>
            <person name="Galinsky K.J."/>
            <person name="Schobel S."/>
            <person name="Inman J."/>
            <person name="Hostetler J."/>
            <person name="Miller J."/>
            <person name="Hammond M."/>
            <person name="Megy K."/>
            <person name="Lawson D."/>
            <person name="Kodira C."/>
            <person name="Sutton G."/>
            <person name="Meyer J."/>
            <person name="Hill C.A."/>
            <person name="Birren B."/>
            <person name="Nene V."/>
            <person name="Collins F."/>
            <person name="Alarcon-Chaidez F."/>
            <person name="Wikel S."/>
            <person name="Strausberg R."/>
        </authorList>
    </citation>
    <scope>NUCLEOTIDE SEQUENCE [LARGE SCALE GENOMIC DNA]</scope>
    <source>
        <strain evidence="4">Wikel colony</strain>
    </source>
</reference>
<dbReference type="GO" id="GO:0007266">
    <property type="term" value="P:Rho protein signal transduction"/>
    <property type="evidence" value="ECO:0007669"/>
    <property type="project" value="InterPro"/>
</dbReference>
<evidence type="ECO:0000313" key="4">
    <source>
        <dbReference type="EMBL" id="EEC01331.1"/>
    </source>
</evidence>
<dbReference type="GO" id="GO:0007155">
    <property type="term" value="P:cell adhesion"/>
    <property type="evidence" value="ECO:0007669"/>
    <property type="project" value="InterPro"/>
</dbReference>
<dbReference type="InterPro" id="IPR030045">
    <property type="entry name" value="CTNNAL1"/>
</dbReference>
<dbReference type="PANTHER" id="PTHR46342">
    <property type="entry name" value="ALPHA-CATULIN"/>
    <property type="match status" value="1"/>
</dbReference>
<protein>
    <submittedName>
        <fullName evidence="4">Uncharacterized protein</fullName>
    </submittedName>
</protein>
<feature type="non-terminal residue" evidence="4">
    <location>
        <position position="128"/>
    </location>
</feature>
<dbReference type="AlphaFoldDB" id="B7P409"/>
<dbReference type="Pfam" id="PF01044">
    <property type="entry name" value="Vinculin"/>
    <property type="match status" value="1"/>
</dbReference>
<evidence type="ECO:0000256" key="2">
    <source>
        <dbReference type="ARBA" id="ARBA00008376"/>
    </source>
</evidence>
<proteinExistence type="inferred from homology"/>
<name>B7P409_IXOSC</name>
<evidence type="ECO:0000256" key="1">
    <source>
        <dbReference type="ARBA" id="ARBA00004496"/>
    </source>
</evidence>
<dbReference type="InterPro" id="IPR006077">
    <property type="entry name" value="Vinculin/catenin"/>
</dbReference>
<organism>
    <name type="scientific">Ixodes scapularis</name>
    <name type="common">Black-legged tick</name>
    <name type="synonym">Deer tick</name>
    <dbReference type="NCBI Taxonomy" id="6945"/>
    <lineage>
        <taxon>Eukaryota</taxon>
        <taxon>Metazoa</taxon>
        <taxon>Ecdysozoa</taxon>
        <taxon>Arthropoda</taxon>
        <taxon>Chelicerata</taxon>
        <taxon>Arachnida</taxon>
        <taxon>Acari</taxon>
        <taxon>Parasitiformes</taxon>
        <taxon>Ixodida</taxon>
        <taxon>Ixodoidea</taxon>
        <taxon>Ixodidae</taxon>
        <taxon>Ixodinae</taxon>
        <taxon>Ixodes</taxon>
    </lineage>
</organism>
<dbReference type="VEuPathDB" id="VectorBase:ISCP_025881"/>